<evidence type="ECO:0000256" key="2">
    <source>
        <dbReference type="ARBA" id="ARBA00007755"/>
    </source>
</evidence>
<feature type="transmembrane region" description="Helical" evidence="7">
    <location>
        <begin position="81"/>
        <end position="104"/>
    </location>
</feature>
<dbReference type="Proteomes" id="UP000031189">
    <property type="component" value="Unassembled WGS sequence"/>
</dbReference>
<keyword evidence="6 7" id="KW-0472">Membrane</keyword>
<feature type="transmembrane region" description="Helical" evidence="7">
    <location>
        <begin position="159"/>
        <end position="177"/>
    </location>
</feature>
<dbReference type="InterPro" id="IPR051605">
    <property type="entry name" value="CstA"/>
</dbReference>
<keyword evidence="5 7" id="KW-1133">Transmembrane helix</keyword>
<feature type="transmembrane region" description="Helical" evidence="7">
    <location>
        <begin position="53"/>
        <end position="75"/>
    </location>
</feature>
<protein>
    <submittedName>
        <fullName evidence="9">Carbon starvation protein CstA</fullName>
    </submittedName>
</protein>
<dbReference type="GO" id="GO:0009267">
    <property type="term" value="P:cellular response to starvation"/>
    <property type="evidence" value="ECO:0007669"/>
    <property type="project" value="InterPro"/>
</dbReference>
<feature type="domain" description="CstA N-terminal" evidence="8">
    <location>
        <begin position="313"/>
        <end position="424"/>
    </location>
</feature>
<keyword evidence="3" id="KW-1003">Cell membrane</keyword>
<accession>A0A0B3W8Y9</accession>
<dbReference type="PANTHER" id="PTHR30252">
    <property type="entry name" value="INNER MEMBRANE PEPTIDE TRANSPORTER"/>
    <property type="match status" value="1"/>
</dbReference>
<feature type="transmembrane region" description="Helical" evidence="7">
    <location>
        <begin position="184"/>
        <end position="205"/>
    </location>
</feature>
<evidence type="ECO:0000256" key="7">
    <source>
        <dbReference type="SAM" id="Phobius"/>
    </source>
</evidence>
<feature type="transmembrane region" description="Helical" evidence="7">
    <location>
        <begin position="384"/>
        <end position="402"/>
    </location>
</feature>
<evidence type="ECO:0000259" key="8">
    <source>
        <dbReference type="Pfam" id="PF02554"/>
    </source>
</evidence>
<dbReference type="STRING" id="1577792.QX51_00215"/>
<dbReference type="AlphaFoldDB" id="A0A0B3W8Y9"/>
<comment type="caution">
    <text evidence="9">The sequence shown here is derived from an EMBL/GenBank/DDBJ whole genome shotgun (WGS) entry which is preliminary data.</text>
</comment>
<evidence type="ECO:0000313" key="9">
    <source>
        <dbReference type="EMBL" id="KHS58867.1"/>
    </source>
</evidence>
<name>A0A0B3W8Y9_9FIRM</name>
<evidence type="ECO:0000256" key="4">
    <source>
        <dbReference type="ARBA" id="ARBA00022692"/>
    </source>
</evidence>
<feature type="transmembrane region" description="Helical" evidence="7">
    <location>
        <begin position="262"/>
        <end position="285"/>
    </location>
</feature>
<dbReference type="Pfam" id="PF02554">
    <property type="entry name" value="CstA"/>
    <property type="match status" value="3"/>
</dbReference>
<dbReference type="GO" id="GO:0005886">
    <property type="term" value="C:plasma membrane"/>
    <property type="evidence" value="ECO:0007669"/>
    <property type="project" value="UniProtKB-SubCell"/>
</dbReference>
<dbReference type="RefSeq" id="WP_039677883.1">
    <property type="nucleotide sequence ID" value="NZ_JAWGXO010000005.1"/>
</dbReference>
<dbReference type="EMBL" id="JWHR01000003">
    <property type="protein sequence ID" value="KHS58867.1"/>
    <property type="molecule type" value="Genomic_DNA"/>
</dbReference>
<comment type="similarity">
    <text evidence="2">Belongs to the peptide transporter carbon starvation (CstA) (TC 2.A.114) family.</text>
</comment>
<feature type="transmembrane region" description="Helical" evidence="7">
    <location>
        <begin position="409"/>
        <end position="427"/>
    </location>
</feature>
<feature type="domain" description="CstA N-terminal" evidence="8">
    <location>
        <begin position="151"/>
        <end position="282"/>
    </location>
</feature>
<evidence type="ECO:0000256" key="5">
    <source>
        <dbReference type="ARBA" id="ARBA00022989"/>
    </source>
</evidence>
<feature type="transmembrane region" description="Helical" evidence="7">
    <location>
        <begin position="6"/>
        <end position="22"/>
    </location>
</feature>
<feature type="transmembrane region" description="Helical" evidence="7">
    <location>
        <begin position="314"/>
        <end position="335"/>
    </location>
</feature>
<organism evidence="9 10">
    <name type="scientific">Terrisporobacter othiniensis</name>
    <dbReference type="NCBI Taxonomy" id="1577792"/>
    <lineage>
        <taxon>Bacteria</taxon>
        <taxon>Bacillati</taxon>
        <taxon>Bacillota</taxon>
        <taxon>Clostridia</taxon>
        <taxon>Peptostreptococcales</taxon>
        <taxon>Peptostreptococcaceae</taxon>
        <taxon>Terrisporobacter</taxon>
    </lineage>
</organism>
<gene>
    <name evidence="9" type="ORF">QX51_00215</name>
</gene>
<dbReference type="OrthoDB" id="9761224at2"/>
<sequence>MITFFSAIVILILGYFLYGRFVERTFGIDDSLQTPALALEDGVDYVPMNWKKIFLIQFLNIAGLGPIFGAIQGALFGPSAFLWIVFGTIFAGGVHDFLSGYLSLKNKGVSASELVGIYLGENARKIMVVFSVVLLVLVGVVFVTGPAGLLNSLTKVDTQIWVVVIFAYYIIATVLPIDKVIGKIYPLFGAALILMAVGIAGGLFVKGYSIPELTLTNFHPDGKSIFPYLFITIACGAISGFHATQSPLMARCVEHEREIRPVFYGSMVAEGIIALIWAAAAMAFFHGEPQLQALYGSTPAVGVQQMSVELLGPVGAALAILGVVACPITSGDTAFRSARLTIADSFSIKQESMKNRFMIAIPLFAVGIALTFIDFNIIWRYFAWSNQTLAMIMLWTGSMFLLKSNKNYFITAIPAIFMTVVTFSYIMQAPEGFKLSPEVGNGIGLVAGLILAVLFFNKVRKVKSESNKEHIA</sequence>
<proteinExistence type="inferred from homology"/>
<dbReference type="InterPro" id="IPR003706">
    <property type="entry name" value="CstA_N"/>
</dbReference>
<feature type="transmembrane region" description="Helical" evidence="7">
    <location>
        <begin position="225"/>
        <end position="241"/>
    </location>
</feature>
<evidence type="ECO:0000256" key="1">
    <source>
        <dbReference type="ARBA" id="ARBA00004651"/>
    </source>
</evidence>
<feature type="transmembrane region" description="Helical" evidence="7">
    <location>
        <begin position="125"/>
        <end position="147"/>
    </location>
</feature>
<evidence type="ECO:0000313" key="10">
    <source>
        <dbReference type="Proteomes" id="UP000031189"/>
    </source>
</evidence>
<feature type="transmembrane region" description="Helical" evidence="7">
    <location>
        <begin position="439"/>
        <end position="456"/>
    </location>
</feature>
<dbReference type="PANTHER" id="PTHR30252:SF4">
    <property type="entry name" value="CARBON STARVATION"/>
    <property type="match status" value="1"/>
</dbReference>
<comment type="subcellular location">
    <subcellularLocation>
        <location evidence="1">Cell membrane</location>
        <topology evidence="1">Multi-pass membrane protein</topology>
    </subcellularLocation>
</comment>
<feature type="domain" description="CstA N-terminal" evidence="8">
    <location>
        <begin position="3"/>
        <end position="143"/>
    </location>
</feature>
<keyword evidence="10" id="KW-1185">Reference proteome</keyword>
<evidence type="ECO:0000256" key="3">
    <source>
        <dbReference type="ARBA" id="ARBA00022475"/>
    </source>
</evidence>
<evidence type="ECO:0000256" key="6">
    <source>
        <dbReference type="ARBA" id="ARBA00023136"/>
    </source>
</evidence>
<reference evidence="9 10" key="1">
    <citation type="submission" date="2014-12" db="EMBL/GenBank/DDBJ databases">
        <title>Draft genome sequence of Terrisporobacter sp. 08-306576, isolated from the blood culture of a bacteremia patient.</title>
        <authorList>
            <person name="Lund L.C."/>
            <person name="Sydenham T.V."/>
            <person name="Hogh S.V."/>
            <person name="Skov M.N."/>
            <person name="Kemp M."/>
            <person name="Justesen U.S."/>
        </authorList>
    </citation>
    <scope>NUCLEOTIDE SEQUENCE [LARGE SCALE GENOMIC DNA]</scope>
    <source>
        <strain evidence="9 10">08-306576</strain>
    </source>
</reference>
<keyword evidence="4 7" id="KW-0812">Transmembrane</keyword>
<feature type="transmembrane region" description="Helical" evidence="7">
    <location>
        <begin position="356"/>
        <end position="378"/>
    </location>
</feature>